<protein>
    <recommendedName>
        <fullName evidence="11">Sodium/solute symporter</fullName>
    </recommendedName>
</protein>
<feature type="transmembrane region" description="Helical" evidence="8">
    <location>
        <begin position="184"/>
        <end position="208"/>
    </location>
</feature>
<keyword evidence="3" id="KW-1003">Cell membrane</keyword>
<feature type="transmembrane region" description="Helical" evidence="8">
    <location>
        <begin position="228"/>
        <end position="247"/>
    </location>
</feature>
<dbReference type="Pfam" id="PF00474">
    <property type="entry name" value="SSF"/>
    <property type="match status" value="1"/>
</dbReference>
<organism evidence="9 10">
    <name type="scientific">Allacma fusca</name>
    <dbReference type="NCBI Taxonomy" id="39272"/>
    <lineage>
        <taxon>Eukaryota</taxon>
        <taxon>Metazoa</taxon>
        <taxon>Ecdysozoa</taxon>
        <taxon>Arthropoda</taxon>
        <taxon>Hexapoda</taxon>
        <taxon>Collembola</taxon>
        <taxon>Symphypleona</taxon>
        <taxon>Sminthuridae</taxon>
        <taxon>Allacma</taxon>
    </lineage>
</organism>
<evidence type="ECO:0000256" key="8">
    <source>
        <dbReference type="SAM" id="Phobius"/>
    </source>
</evidence>
<dbReference type="AlphaFoldDB" id="A0A8J2JAN2"/>
<dbReference type="EMBL" id="CAJVCH010030552">
    <property type="protein sequence ID" value="CAG7709869.1"/>
    <property type="molecule type" value="Genomic_DNA"/>
</dbReference>
<keyword evidence="4" id="KW-0915">Sodium</keyword>
<keyword evidence="8" id="KW-0472">Membrane</keyword>
<dbReference type="PANTHER" id="PTHR42985:SF39">
    <property type="entry name" value="GH10366P"/>
    <property type="match status" value="1"/>
</dbReference>
<dbReference type="GO" id="GO:0015293">
    <property type="term" value="F:symporter activity"/>
    <property type="evidence" value="ECO:0007669"/>
    <property type="project" value="TreeGrafter"/>
</dbReference>
<feature type="transmembrane region" description="Helical" evidence="8">
    <location>
        <begin position="118"/>
        <end position="147"/>
    </location>
</feature>
<dbReference type="InterPro" id="IPR001734">
    <property type="entry name" value="Na/solute_symporter"/>
</dbReference>
<comment type="similarity">
    <text evidence="7">Belongs to the sodium:solute symporter (SSF) (TC 2.A.21) family.</text>
</comment>
<keyword evidence="2" id="KW-0813">Transport</keyword>
<dbReference type="InterPro" id="IPR051163">
    <property type="entry name" value="Sodium:Solute_Symporter_SSF"/>
</dbReference>
<feature type="transmembrane region" description="Helical" evidence="8">
    <location>
        <begin position="253"/>
        <end position="278"/>
    </location>
</feature>
<dbReference type="PANTHER" id="PTHR42985">
    <property type="entry name" value="SODIUM-COUPLED MONOCARBOXYLATE TRANSPORTER"/>
    <property type="match status" value="1"/>
</dbReference>
<evidence type="ECO:0000256" key="3">
    <source>
        <dbReference type="ARBA" id="ARBA00022475"/>
    </source>
</evidence>
<evidence type="ECO:0000256" key="2">
    <source>
        <dbReference type="ARBA" id="ARBA00022448"/>
    </source>
</evidence>
<keyword evidence="6" id="KW-0739">Sodium transport</keyword>
<gene>
    <name evidence="9" type="ORF">AFUS01_LOCUS4853</name>
</gene>
<feature type="transmembrane region" description="Helical" evidence="8">
    <location>
        <begin position="12"/>
        <end position="35"/>
    </location>
</feature>
<evidence type="ECO:0000256" key="7">
    <source>
        <dbReference type="RuleBase" id="RU362091"/>
    </source>
</evidence>
<evidence type="ECO:0000256" key="4">
    <source>
        <dbReference type="ARBA" id="ARBA00023053"/>
    </source>
</evidence>
<feature type="transmembrane region" description="Helical" evidence="8">
    <location>
        <begin position="381"/>
        <end position="403"/>
    </location>
</feature>
<feature type="transmembrane region" description="Helical" evidence="8">
    <location>
        <begin position="285"/>
        <end position="307"/>
    </location>
</feature>
<dbReference type="GO" id="GO:0005886">
    <property type="term" value="C:plasma membrane"/>
    <property type="evidence" value="ECO:0007669"/>
    <property type="project" value="UniProtKB-SubCell"/>
</dbReference>
<comment type="caution">
    <text evidence="9">The sequence shown here is derived from an EMBL/GenBank/DDBJ whole genome shotgun (WGS) entry which is preliminary data.</text>
</comment>
<dbReference type="OrthoDB" id="6132759at2759"/>
<reference evidence="9" key="1">
    <citation type="submission" date="2021-06" db="EMBL/GenBank/DDBJ databases">
        <authorList>
            <person name="Hodson N. C."/>
            <person name="Mongue J. A."/>
            <person name="Jaron S. K."/>
        </authorList>
    </citation>
    <scope>NUCLEOTIDE SEQUENCE</scope>
</reference>
<keyword evidence="5" id="KW-0406">Ion transport</keyword>
<keyword evidence="8" id="KW-0812">Transmembrane</keyword>
<evidence type="ECO:0000256" key="1">
    <source>
        <dbReference type="ARBA" id="ARBA00004651"/>
    </source>
</evidence>
<dbReference type="GO" id="GO:0006814">
    <property type="term" value="P:sodium ion transport"/>
    <property type="evidence" value="ECO:0007669"/>
    <property type="project" value="UniProtKB-KW"/>
</dbReference>
<dbReference type="PROSITE" id="PS50283">
    <property type="entry name" value="NA_SOLUT_SYMP_3"/>
    <property type="match status" value="1"/>
</dbReference>
<name>A0A8J2JAN2_9HEXA</name>
<evidence type="ECO:0000256" key="5">
    <source>
        <dbReference type="ARBA" id="ARBA00023065"/>
    </source>
</evidence>
<evidence type="ECO:0000313" key="10">
    <source>
        <dbReference type="Proteomes" id="UP000708208"/>
    </source>
</evidence>
<keyword evidence="8" id="KW-1133">Transmembrane helix</keyword>
<comment type="subcellular location">
    <subcellularLocation>
        <location evidence="1">Cell membrane</location>
        <topology evidence="1">Multi-pass membrane protein</topology>
    </subcellularLocation>
</comment>
<feature type="non-terminal residue" evidence="9">
    <location>
        <position position="1"/>
    </location>
</feature>
<sequence>YFELRYNVTVRRTISIISIVYLIFYMAIAVYGPALALSQVTGFSHRYLVAAIFVVCIFYSSLGGLKAVCGKGHRILDELGFSTWTLTPEQDIHSGPQSSACTSYGFPYMQLLKRISSALLPCLTFKLFGGLYITIGLCFTAGLVIFARYHDCDPVTRKTVDTADQLLPLFVMDVLGEYRGLPGIFVAGITSASLSSVSSGLNALAAIITEDYIKKWVPDISDSRLSTIAKIISVVCGLLSFGFIFAAEQMGNVFSAGISILGMILGPTLGIFTLGMFFPWANARGALLGLFCSLGFIGFIGVGSAIAQNQGLLPDQRLSLSTAGCLNETFFTETSSPDFHSTTPIQFLSQQPELEDTLIIKQLTWKENKDSPLIKFLSVSFIWNSAYGCLSAILFGLLFSLIFSRIRDYPQVHEDYLSPPLLWMWTYAFPKQMKRLVTMSEHHDISLVAKENLQTSLSVNSCVSRF</sequence>
<proteinExistence type="inferred from homology"/>
<evidence type="ECO:0000313" key="9">
    <source>
        <dbReference type="EMBL" id="CAG7709869.1"/>
    </source>
</evidence>
<evidence type="ECO:0008006" key="11">
    <source>
        <dbReference type="Google" id="ProtNLM"/>
    </source>
</evidence>
<evidence type="ECO:0000256" key="6">
    <source>
        <dbReference type="ARBA" id="ARBA00023201"/>
    </source>
</evidence>
<accession>A0A8J2JAN2</accession>
<keyword evidence="10" id="KW-1185">Reference proteome</keyword>
<dbReference type="Proteomes" id="UP000708208">
    <property type="component" value="Unassembled WGS sequence"/>
</dbReference>
<feature type="transmembrane region" description="Helical" evidence="8">
    <location>
        <begin position="47"/>
        <end position="65"/>
    </location>
</feature>